<dbReference type="EMBL" id="CM037616">
    <property type="protein sequence ID" value="KAH7991960.1"/>
    <property type="molecule type" value="Genomic_DNA"/>
</dbReference>
<evidence type="ECO:0000313" key="2">
    <source>
        <dbReference type="Proteomes" id="UP000827872"/>
    </source>
</evidence>
<dbReference type="Proteomes" id="UP000827872">
    <property type="component" value="Linkage Group LG03"/>
</dbReference>
<keyword evidence="2" id="KW-1185">Reference proteome</keyword>
<protein>
    <submittedName>
        <fullName evidence="1">Plexin-A1</fullName>
    </submittedName>
</protein>
<gene>
    <name evidence="1" type="primary">PLXNA1_5</name>
    <name evidence="1" type="ORF">K3G42_017536</name>
</gene>
<reference evidence="1" key="1">
    <citation type="submission" date="2021-08" db="EMBL/GenBank/DDBJ databases">
        <title>The first chromosome-level gecko genome reveals the dynamic sex chromosomes of Neotropical dwarf geckos (Sphaerodactylidae: Sphaerodactylus).</title>
        <authorList>
            <person name="Pinto B.J."/>
            <person name="Keating S.E."/>
            <person name="Gamble T."/>
        </authorList>
    </citation>
    <scope>NUCLEOTIDE SEQUENCE</scope>
    <source>
        <strain evidence="1">TG3544</strain>
    </source>
</reference>
<proteinExistence type="predicted"/>
<name>A0ACB8EI21_9SAUR</name>
<evidence type="ECO:0000313" key="1">
    <source>
        <dbReference type="EMBL" id="KAH7991960.1"/>
    </source>
</evidence>
<organism evidence="1 2">
    <name type="scientific">Sphaerodactylus townsendi</name>
    <dbReference type="NCBI Taxonomy" id="933632"/>
    <lineage>
        <taxon>Eukaryota</taxon>
        <taxon>Metazoa</taxon>
        <taxon>Chordata</taxon>
        <taxon>Craniata</taxon>
        <taxon>Vertebrata</taxon>
        <taxon>Euteleostomi</taxon>
        <taxon>Lepidosauria</taxon>
        <taxon>Squamata</taxon>
        <taxon>Bifurcata</taxon>
        <taxon>Gekkota</taxon>
        <taxon>Sphaerodactylidae</taxon>
        <taxon>Sphaerodactylus</taxon>
    </lineage>
</organism>
<accession>A0ACB8EI21</accession>
<sequence length="110" mass="12320">MGRGPETAQLSKYFYEGNDISDLPVNLSVVWNGNFIIDNPQNIQAHLYKCSALRESCGLCLKADPRFECGWCVSEKRCSLRQHCPSHESSWMHTSSGNSRCADPKIIKVG</sequence>
<comment type="caution">
    <text evidence="1">The sequence shown here is derived from an EMBL/GenBank/DDBJ whole genome shotgun (WGS) entry which is preliminary data.</text>
</comment>